<feature type="transmembrane region" description="Helical" evidence="11">
    <location>
        <begin position="300"/>
        <end position="318"/>
    </location>
</feature>
<dbReference type="CDD" id="cd18552">
    <property type="entry name" value="ABC_6TM_MsbA_like"/>
    <property type="match status" value="1"/>
</dbReference>
<dbReference type="PANTHER" id="PTHR43394">
    <property type="entry name" value="ATP-DEPENDENT PERMEASE MDL1, MITOCHONDRIAL"/>
    <property type="match status" value="1"/>
</dbReference>
<proteinExistence type="predicted"/>
<feature type="domain" description="ABC transmembrane type-1" evidence="13">
    <location>
        <begin position="45"/>
        <end position="330"/>
    </location>
</feature>
<evidence type="ECO:0000256" key="3">
    <source>
        <dbReference type="ARBA" id="ARBA00022475"/>
    </source>
</evidence>
<dbReference type="PROSITE" id="PS50929">
    <property type="entry name" value="ABC_TM1F"/>
    <property type="match status" value="1"/>
</dbReference>
<dbReference type="InterPro" id="IPR011917">
    <property type="entry name" value="ABC_transpr_lipidA"/>
</dbReference>
<dbReference type="GO" id="GO:0015421">
    <property type="term" value="F:ABC-type oligopeptide transporter activity"/>
    <property type="evidence" value="ECO:0007669"/>
    <property type="project" value="TreeGrafter"/>
</dbReference>
<keyword evidence="10 11" id="KW-0472">Membrane</keyword>
<keyword evidence="9" id="KW-0445">Lipid transport</keyword>
<accession>A0A857J058</accession>
<evidence type="ECO:0000256" key="2">
    <source>
        <dbReference type="ARBA" id="ARBA00022448"/>
    </source>
</evidence>
<evidence type="ECO:0000256" key="6">
    <source>
        <dbReference type="ARBA" id="ARBA00022840"/>
    </source>
</evidence>
<keyword evidence="5" id="KW-0547">Nucleotide-binding</keyword>
<evidence type="ECO:0000256" key="8">
    <source>
        <dbReference type="ARBA" id="ARBA00022989"/>
    </source>
</evidence>
<evidence type="ECO:0000259" key="13">
    <source>
        <dbReference type="PROSITE" id="PS50929"/>
    </source>
</evidence>
<dbReference type="InterPro" id="IPR011527">
    <property type="entry name" value="ABC1_TM_dom"/>
</dbReference>
<evidence type="ECO:0000313" key="15">
    <source>
        <dbReference type="Proteomes" id="UP000464787"/>
    </source>
</evidence>
<keyword evidence="3" id="KW-1003">Cell membrane</keyword>
<dbReference type="GO" id="GO:0016887">
    <property type="term" value="F:ATP hydrolysis activity"/>
    <property type="evidence" value="ECO:0007669"/>
    <property type="project" value="InterPro"/>
</dbReference>
<dbReference type="Gene3D" id="1.20.1560.10">
    <property type="entry name" value="ABC transporter type 1, transmembrane domain"/>
    <property type="match status" value="1"/>
</dbReference>
<keyword evidence="4 11" id="KW-0812">Transmembrane</keyword>
<evidence type="ECO:0000256" key="5">
    <source>
        <dbReference type="ARBA" id="ARBA00022741"/>
    </source>
</evidence>
<evidence type="ECO:0000313" key="14">
    <source>
        <dbReference type="EMBL" id="QHI97106.1"/>
    </source>
</evidence>
<dbReference type="RefSeq" id="WP_160550624.1">
    <property type="nucleotide sequence ID" value="NZ_CP047650.1"/>
</dbReference>
<dbReference type="InterPro" id="IPR036640">
    <property type="entry name" value="ABC1_TM_sf"/>
</dbReference>
<name>A0A857J058_9BURK</name>
<dbReference type="FunFam" id="3.40.50.300:FF:000221">
    <property type="entry name" value="Multidrug ABC transporter ATP-binding protein"/>
    <property type="match status" value="1"/>
</dbReference>
<dbReference type="Proteomes" id="UP000464787">
    <property type="component" value="Chromosome"/>
</dbReference>
<dbReference type="InterPro" id="IPR003593">
    <property type="entry name" value="AAA+_ATPase"/>
</dbReference>
<dbReference type="InterPro" id="IPR017871">
    <property type="entry name" value="ABC_transporter-like_CS"/>
</dbReference>
<feature type="domain" description="ABC transporter" evidence="12">
    <location>
        <begin position="366"/>
        <end position="600"/>
    </location>
</feature>
<dbReference type="Gene3D" id="3.40.50.300">
    <property type="entry name" value="P-loop containing nucleotide triphosphate hydrolases"/>
    <property type="match status" value="1"/>
</dbReference>
<dbReference type="PANTHER" id="PTHR43394:SF1">
    <property type="entry name" value="ATP-BINDING CASSETTE SUB-FAMILY B MEMBER 10, MITOCHONDRIAL"/>
    <property type="match status" value="1"/>
</dbReference>
<dbReference type="KEGG" id="xyk:GT347_03365"/>
<dbReference type="InterPro" id="IPR003439">
    <property type="entry name" value="ABC_transporter-like_ATP-bd"/>
</dbReference>
<evidence type="ECO:0000256" key="1">
    <source>
        <dbReference type="ARBA" id="ARBA00004651"/>
    </source>
</evidence>
<dbReference type="NCBIfam" id="TIGR02203">
    <property type="entry name" value="MsbA_lipidA"/>
    <property type="match status" value="1"/>
</dbReference>
<evidence type="ECO:0000256" key="7">
    <source>
        <dbReference type="ARBA" id="ARBA00022967"/>
    </source>
</evidence>
<feature type="transmembrane region" description="Helical" evidence="11">
    <location>
        <begin position="81"/>
        <end position="97"/>
    </location>
</feature>
<dbReference type="Pfam" id="PF00005">
    <property type="entry name" value="ABC_tran"/>
    <property type="match status" value="1"/>
</dbReference>
<reference evidence="14 15" key="1">
    <citation type="submission" date="2020-01" db="EMBL/GenBank/DDBJ databases">
        <title>Genome sequencing of strain KACC 21265.</title>
        <authorList>
            <person name="Heo J."/>
            <person name="Kim S.-J."/>
            <person name="Kim J.-S."/>
            <person name="Hong S.-B."/>
            <person name="Kwon S.-W."/>
        </authorList>
    </citation>
    <scope>NUCLEOTIDE SEQUENCE [LARGE SCALE GENOMIC DNA]</scope>
    <source>
        <strain evidence="14 15">KACC 21265</strain>
    </source>
</reference>
<evidence type="ECO:0000256" key="9">
    <source>
        <dbReference type="ARBA" id="ARBA00023055"/>
    </source>
</evidence>
<dbReference type="SMART" id="SM00382">
    <property type="entry name" value="AAA"/>
    <property type="match status" value="1"/>
</dbReference>
<dbReference type="AlphaFoldDB" id="A0A857J058"/>
<dbReference type="Pfam" id="PF00664">
    <property type="entry name" value="ABC_membrane"/>
    <property type="match status" value="1"/>
</dbReference>
<dbReference type="InterPro" id="IPR027417">
    <property type="entry name" value="P-loop_NTPase"/>
</dbReference>
<dbReference type="GO" id="GO:0005524">
    <property type="term" value="F:ATP binding"/>
    <property type="evidence" value="ECO:0007669"/>
    <property type="project" value="UniProtKB-KW"/>
</dbReference>
<feature type="transmembrane region" description="Helical" evidence="11">
    <location>
        <begin position="42"/>
        <end position="61"/>
    </location>
</feature>
<keyword evidence="7" id="KW-1278">Translocase</keyword>
<dbReference type="SUPFAM" id="SSF52540">
    <property type="entry name" value="P-loop containing nucleoside triphosphate hydrolases"/>
    <property type="match status" value="1"/>
</dbReference>
<gene>
    <name evidence="14" type="primary">msbA</name>
    <name evidence="14" type="ORF">GT347_03365</name>
</gene>
<evidence type="ECO:0000256" key="10">
    <source>
        <dbReference type="ARBA" id="ARBA00023136"/>
    </source>
</evidence>
<sequence>MQSSQDNGPAAAPSAAASSAAIPLTLLGRLRRLARYFGLHKAAWALAIAATIVAAVTEPLIPALMKPLLDRGFTQGRLDLWAVPVAVIGLFAVRGMAQFASQYALAQIANEGMIALRRDLFERLLAAEMALFSRQSASSLSNTVVYEVQTGATLVVQALLGLSRDGFTMIALLFYLLWLNWQLTLVVGLVIPGVAWIMKTLSRRLYQVTKASQKATDDLAYVVEENVLAHRMVRLHGAQQVQKQRFNDLAGRLRGLAIKSTVASAAMTPLTQLLAAAALSAVIVIALWQGRIGDDPKGVTVGGFVAFITAMLMLIAPIRRLAEIANPVTRGVAALERGLALLGDTADEPSGQWKPDPAQAQTGPLIEWRNVRVAYRDTAAPALDGVDLTVRQGEVVAFVGPSGSGKTTLINLLPRFVLPSDGSVRVRGQDVAEWHTQSLREQFAMVSQDVVMFNDTVAANIAMGAPQDRERLQRCLEDANLAEHVARMPQGMDTLVGHNASELSGGQRQRLAIARALYKDAPILILDEATSALDTGSERLVQQALQRVMQGRTTLVVAHRLSTIEHADRVVVMQHGRIVEQGTHAQLLSADGLYARLHTPAAGMPAI</sequence>
<organism evidence="14 15">
    <name type="scientific">Xylophilus rhododendri</name>
    <dbReference type="NCBI Taxonomy" id="2697032"/>
    <lineage>
        <taxon>Bacteria</taxon>
        <taxon>Pseudomonadati</taxon>
        <taxon>Pseudomonadota</taxon>
        <taxon>Betaproteobacteria</taxon>
        <taxon>Burkholderiales</taxon>
        <taxon>Xylophilus</taxon>
    </lineage>
</organism>
<keyword evidence="8 11" id="KW-1133">Transmembrane helix</keyword>
<keyword evidence="2" id="KW-0813">Transport</keyword>
<evidence type="ECO:0000256" key="4">
    <source>
        <dbReference type="ARBA" id="ARBA00022692"/>
    </source>
</evidence>
<dbReference type="GO" id="GO:0005886">
    <property type="term" value="C:plasma membrane"/>
    <property type="evidence" value="ECO:0007669"/>
    <property type="project" value="UniProtKB-SubCell"/>
</dbReference>
<feature type="transmembrane region" description="Helical" evidence="11">
    <location>
        <begin position="169"/>
        <end position="197"/>
    </location>
</feature>
<keyword evidence="15" id="KW-1185">Reference proteome</keyword>
<dbReference type="GO" id="GO:0034040">
    <property type="term" value="F:ATPase-coupled lipid transmembrane transporter activity"/>
    <property type="evidence" value="ECO:0007669"/>
    <property type="project" value="InterPro"/>
</dbReference>
<evidence type="ECO:0000259" key="12">
    <source>
        <dbReference type="PROSITE" id="PS50893"/>
    </source>
</evidence>
<dbReference type="PROSITE" id="PS00211">
    <property type="entry name" value="ABC_TRANSPORTER_1"/>
    <property type="match status" value="1"/>
</dbReference>
<dbReference type="InterPro" id="IPR039421">
    <property type="entry name" value="Type_1_exporter"/>
</dbReference>
<feature type="transmembrane region" description="Helical" evidence="11">
    <location>
        <begin position="262"/>
        <end position="288"/>
    </location>
</feature>
<dbReference type="EMBL" id="CP047650">
    <property type="protein sequence ID" value="QHI97106.1"/>
    <property type="molecule type" value="Genomic_DNA"/>
</dbReference>
<feature type="transmembrane region" description="Helical" evidence="11">
    <location>
        <begin position="12"/>
        <end position="30"/>
    </location>
</feature>
<keyword evidence="6 14" id="KW-0067">ATP-binding</keyword>
<comment type="subcellular location">
    <subcellularLocation>
        <location evidence="1">Cell membrane</location>
        <topology evidence="1">Multi-pass membrane protein</topology>
    </subcellularLocation>
</comment>
<dbReference type="PROSITE" id="PS50893">
    <property type="entry name" value="ABC_TRANSPORTER_2"/>
    <property type="match status" value="1"/>
</dbReference>
<evidence type="ECO:0000256" key="11">
    <source>
        <dbReference type="SAM" id="Phobius"/>
    </source>
</evidence>
<protein>
    <submittedName>
        <fullName evidence="14">Lipid A export permease/ATP-binding protein MsbA</fullName>
    </submittedName>
</protein>
<dbReference type="SUPFAM" id="SSF90123">
    <property type="entry name" value="ABC transporter transmembrane region"/>
    <property type="match status" value="1"/>
</dbReference>